<reference evidence="3 4" key="1">
    <citation type="submission" date="2020-04" db="EMBL/GenBank/DDBJ databases">
        <title>Description of novel Gluconacetobacter.</title>
        <authorList>
            <person name="Sombolestani A."/>
        </authorList>
    </citation>
    <scope>NUCLEOTIDE SEQUENCE [LARGE SCALE GENOMIC DNA]</scope>
    <source>
        <strain evidence="3 4">LMG 27802</strain>
    </source>
</reference>
<evidence type="ECO:0000313" key="3">
    <source>
        <dbReference type="EMBL" id="MBB2201459.1"/>
    </source>
</evidence>
<dbReference type="Gene3D" id="1.10.530.10">
    <property type="match status" value="1"/>
</dbReference>
<dbReference type="AlphaFoldDB" id="A0A7W4PMB1"/>
<accession>A0A7W4PMB1</accession>
<dbReference type="CDD" id="cd13400">
    <property type="entry name" value="LT_IagB-like"/>
    <property type="match status" value="1"/>
</dbReference>
<organism evidence="3 4">
    <name type="scientific">Gluconacetobacter tumulisoli</name>
    <dbReference type="NCBI Taxonomy" id="1286189"/>
    <lineage>
        <taxon>Bacteria</taxon>
        <taxon>Pseudomonadati</taxon>
        <taxon>Pseudomonadota</taxon>
        <taxon>Alphaproteobacteria</taxon>
        <taxon>Acetobacterales</taxon>
        <taxon>Acetobacteraceae</taxon>
        <taxon>Gluconacetobacter</taxon>
    </lineage>
</organism>
<evidence type="ECO:0000256" key="1">
    <source>
        <dbReference type="ARBA" id="ARBA00009387"/>
    </source>
</evidence>
<gene>
    <name evidence="3" type="ORF">HLH28_07675</name>
</gene>
<comment type="caution">
    <text evidence="3">The sequence shown here is derived from an EMBL/GenBank/DDBJ whole genome shotgun (WGS) entry which is preliminary data.</text>
</comment>
<name>A0A7W4PMB1_9PROT</name>
<dbReference type="SUPFAM" id="SSF53955">
    <property type="entry name" value="Lysozyme-like"/>
    <property type="match status" value="1"/>
</dbReference>
<protein>
    <submittedName>
        <fullName evidence="3">Lytic transglycosylase domain-containing protein</fullName>
    </submittedName>
</protein>
<dbReference type="RefSeq" id="WP_182957044.1">
    <property type="nucleotide sequence ID" value="NZ_JABEQM010000005.1"/>
</dbReference>
<dbReference type="Pfam" id="PF01464">
    <property type="entry name" value="SLT"/>
    <property type="match status" value="1"/>
</dbReference>
<dbReference type="InterPro" id="IPR008258">
    <property type="entry name" value="Transglycosylase_SLT_dom_1"/>
</dbReference>
<evidence type="ECO:0000313" key="4">
    <source>
        <dbReference type="Proteomes" id="UP000578030"/>
    </source>
</evidence>
<comment type="similarity">
    <text evidence="1">Belongs to the virb1 family.</text>
</comment>
<proteinExistence type="inferred from homology"/>
<dbReference type="InterPro" id="IPR023346">
    <property type="entry name" value="Lysozyme-like_dom_sf"/>
</dbReference>
<evidence type="ECO:0000259" key="2">
    <source>
        <dbReference type="Pfam" id="PF01464"/>
    </source>
</evidence>
<feature type="domain" description="Transglycosylase SLT" evidence="2">
    <location>
        <begin position="8"/>
        <end position="112"/>
    </location>
</feature>
<dbReference type="Proteomes" id="UP000578030">
    <property type="component" value="Unassembled WGS sequence"/>
</dbReference>
<dbReference type="EMBL" id="JABEQM010000005">
    <property type="protein sequence ID" value="MBB2201459.1"/>
    <property type="molecule type" value="Genomic_DNA"/>
</dbReference>
<sequence>MPIPLLACMIASAVRYDLPPRVLPVIQKIEGGAAGTVRRDTDGSADLGLMQINTRWVQPLAAIVHMPAAQTAARLVSDSCFNIAAAALILRSYVTEERGDVMHAIGDYHSHTPSLNATYQQKALAAAHAMFPGPD</sequence>
<keyword evidence="4" id="KW-1185">Reference proteome</keyword>